<feature type="domain" description="Large ribosomal subunit protein uL15/eL18" evidence="7">
    <location>
        <begin position="2"/>
        <end position="188"/>
    </location>
</feature>
<dbReference type="PROSITE" id="PS01106">
    <property type="entry name" value="RIBOSOMAL_L18E"/>
    <property type="match status" value="1"/>
</dbReference>
<gene>
    <name evidence="8" type="ORF">NTJ_15826</name>
</gene>
<keyword evidence="9" id="KW-1185">Reference proteome</keyword>
<feature type="compositionally biased region" description="Basic residues" evidence="6">
    <location>
        <begin position="178"/>
        <end position="188"/>
    </location>
</feature>
<dbReference type="EMBL" id="AP028923">
    <property type="protein sequence ID" value="BET03008.1"/>
    <property type="molecule type" value="Genomic_DNA"/>
</dbReference>
<dbReference type="GO" id="GO:0005840">
    <property type="term" value="C:ribosome"/>
    <property type="evidence" value="ECO:0007669"/>
    <property type="project" value="UniProtKB-KW"/>
</dbReference>
<evidence type="ECO:0000313" key="8">
    <source>
        <dbReference type="EMBL" id="BET03008.1"/>
    </source>
</evidence>
<organism evidence="8 9">
    <name type="scientific">Nesidiocoris tenuis</name>
    <dbReference type="NCBI Taxonomy" id="355587"/>
    <lineage>
        <taxon>Eukaryota</taxon>
        <taxon>Metazoa</taxon>
        <taxon>Ecdysozoa</taxon>
        <taxon>Arthropoda</taxon>
        <taxon>Hexapoda</taxon>
        <taxon>Insecta</taxon>
        <taxon>Pterygota</taxon>
        <taxon>Neoptera</taxon>
        <taxon>Paraneoptera</taxon>
        <taxon>Hemiptera</taxon>
        <taxon>Heteroptera</taxon>
        <taxon>Panheteroptera</taxon>
        <taxon>Cimicomorpha</taxon>
        <taxon>Miridae</taxon>
        <taxon>Dicyphina</taxon>
        <taxon>Nesidiocoris</taxon>
    </lineage>
</organism>
<reference evidence="8 9" key="1">
    <citation type="submission" date="2023-09" db="EMBL/GenBank/DDBJ databases">
        <title>Nesidiocoris tenuis whole genome shotgun sequence.</title>
        <authorList>
            <person name="Shibata T."/>
            <person name="Shimoda M."/>
            <person name="Kobayashi T."/>
            <person name="Uehara T."/>
        </authorList>
    </citation>
    <scope>NUCLEOTIDE SEQUENCE [LARGE SCALE GENOMIC DNA]</scope>
    <source>
        <strain evidence="8 9">Japan</strain>
    </source>
</reference>
<evidence type="ECO:0000256" key="3">
    <source>
        <dbReference type="ARBA" id="ARBA00023274"/>
    </source>
</evidence>
<evidence type="ECO:0000259" key="7">
    <source>
        <dbReference type="Pfam" id="PF17135"/>
    </source>
</evidence>
<evidence type="ECO:0000256" key="2">
    <source>
        <dbReference type="ARBA" id="ARBA00022980"/>
    </source>
</evidence>
<evidence type="ECO:0000256" key="4">
    <source>
        <dbReference type="ARBA" id="ARBA00035218"/>
    </source>
</evidence>
<evidence type="ECO:0000313" key="9">
    <source>
        <dbReference type="Proteomes" id="UP001307889"/>
    </source>
</evidence>
<dbReference type="InterPro" id="IPR000039">
    <property type="entry name" value="Ribosomal_eL18"/>
</dbReference>
<sequence length="188" mass="21790">MGIDINHKHDRKVRRKKPKSQDVYLLLLVKLYRFLARRTQSKFNRIILRRLFMSRMHRPPISLARITRFMKKPGREGKLAVIVGTITDDRRIWALPKLDVCALHVTEGARARILKAGGSIITFDELARVSPLGKNTVLMQGRRKARETERHFGPAPGAPRSHTKPYVRSKGRKFERARGRRTSCGYRK</sequence>
<proteinExistence type="inferred from homology"/>
<evidence type="ECO:0000256" key="1">
    <source>
        <dbReference type="ARBA" id="ARBA00006815"/>
    </source>
</evidence>
<dbReference type="Gene3D" id="3.100.10.10">
    <property type="match status" value="1"/>
</dbReference>
<evidence type="ECO:0000256" key="5">
    <source>
        <dbReference type="ARBA" id="ARBA00035323"/>
    </source>
</evidence>
<evidence type="ECO:0000256" key="6">
    <source>
        <dbReference type="SAM" id="MobiDB-lite"/>
    </source>
</evidence>
<dbReference type="SUPFAM" id="SSF52080">
    <property type="entry name" value="Ribosomal proteins L15p and L18e"/>
    <property type="match status" value="1"/>
</dbReference>
<accession>A0ABN7BGV3</accession>
<keyword evidence="2 8" id="KW-0689">Ribosomal protein</keyword>
<dbReference type="Proteomes" id="UP001307889">
    <property type="component" value="Chromosome 15"/>
</dbReference>
<keyword evidence="3" id="KW-0687">Ribonucleoprotein</keyword>
<comment type="similarity">
    <text evidence="1">Belongs to the eukaryotic ribosomal protein eL18 family.</text>
</comment>
<feature type="region of interest" description="Disordered" evidence="6">
    <location>
        <begin position="147"/>
        <end position="188"/>
    </location>
</feature>
<dbReference type="Pfam" id="PF17135">
    <property type="entry name" value="Ribosomal_L18"/>
    <property type="match status" value="1"/>
</dbReference>
<dbReference type="InterPro" id="IPR021132">
    <property type="entry name" value="Ribosomal_eL18/eL18-A/B/_CS"/>
</dbReference>
<dbReference type="InterPro" id="IPR036227">
    <property type="entry name" value="Ribosomal_uL15/eL18_sf"/>
</dbReference>
<dbReference type="InterPro" id="IPR021131">
    <property type="entry name" value="Ribosomal_uL15/eL18"/>
</dbReference>
<feature type="compositionally biased region" description="Basic residues" evidence="6">
    <location>
        <begin position="161"/>
        <end position="171"/>
    </location>
</feature>
<protein>
    <recommendedName>
        <fullName evidence="4">Large ribosomal subunit protein eL18</fullName>
    </recommendedName>
    <alternativeName>
        <fullName evidence="5">60S ribosomal protein L18</fullName>
    </alternativeName>
</protein>
<dbReference type="PANTHER" id="PTHR10934:SF2">
    <property type="entry name" value="LARGE RIBOSOMAL SUBUNIT PROTEIN EL18"/>
    <property type="match status" value="1"/>
</dbReference>
<name>A0ABN7BGV3_9HEMI</name>
<dbReference type="PANTHER" id="PTHR10934">
    <property type="entry name" value="60S RIBOSOMAL PROTEIN L18"/>
    <property type="match status" value="1"/>
</dbReference>